<dbReference type="AlphaFoldDB" id="A0A953NDA2"/>
<dbReference type="PROSITE" id="PS50110">
    <property type="entry name" value="RESPONSE_REGULATORY"/>
    <property type="match status" value="1"/>
</dbReference>
<feature type="domain" description="Response regulatory" evidence="6">
    <location>
        <begin position="15"/>
        <end position="129"/>
    </location>
</feature>
<evidence type="ECO:0000259" key="5">
    <source>
        <dbReference type="PROSITE" id="PS50043"/>
    </source>
</evidence>
<evidence type="ECO:0000256" key="3">
    <source>
        <dbReference type="ARBA" id="ARBA00023163"/>
    </source>
</evidence>
<dbReference type="GO" id="GO:0000160">
    <property type="term" value="P:phosphorelay signal transduction system"/>
    <property type="evidence" value="ECO:0007669"/>
    <property type="project" value="InterPro"/>
</dbReference>
<dbReference type="CDD" id="cd06170">
    <property type="entry name" value="LuxR_C_like"/>
    <property type="match status" value="1"/>
</dbReference>
<dbReference type="InterPro" id="IPR011006">
    <property type="entry name" value="CheY-like_superfamily"/>
</dbReference>
<evidence type="ECO:0000313" key="8">
    <source>
        <dbReference type="Proteomes" id="UP000739565"/>
    </source>
</evidence>
<evidence type="ECO:0000259" key="6">
    <source>
        <dbReference type="PROSITE" id="PS50110"/>
    </source>
</evidence>
<dbReference type="PROSITE" id="PS50043">
    <property type="entry name" value="HTH_LUXR_2"/>
    <property type="match status" value="1"/>
</dbReference>
<gene>
    <name evidence="7" type="ORF">KZZ10_12870</name>
</gene>
<evidence type="ECO:0000313" key="7">
    <source>
        <dbReference type="EMBL" id="MBZ1351539.1"/>
    </source>
</evidence>
<reference evidence="7" key="1">
    <citation type="submission" date="2021-07" db="EMBL/GenBank/DDBJ databases">
        <title>New genus and species of the family Alcaligenaceae.</title>
        <authorList>
            <person name="Hahn M.W."/>
        </authorList>
    </citation>
    <scope>NUCLEOTIDE SEQUENCE</scope>
    <source>
        <strain evidence="7">LF4-65</strain>
    </source>
</reference>
<dbReference type="InterPro" id="IPR036388">
    <property type="entry name" value="WH-like_DNA-bd_sf"/>
</dbReference>
<organism evidence="7 8">
    <name type="scientific">Zwartia hollandica</name>
    <dbReference type="NCBI Taxonomy" id="324606"/>
    <lineage>
        <taxon>Bacteria</taxon>
        <taxon>Pseudomonadati</taxon>
        <taxon>Pseudomonadota</taxon>
        <taxon>Betaproteobacteria</taxon>
        <taxon>Burkholderiales</taxon>
        <taxon>Alcaligenaceae</taxon>
        <taxon>Zwartia</taxon>
    </lineage>
</organism>
<keyword evidence="1" id="KW-0805">Transcription regulation</keyword>
<dbReference type="GO" id="GO:0003677">
    <property type="term" value="F:DNA binding"/>
    <property type="evidence" value="ECO:0007669"/>
    <property type="project" value="UniProtKB-KW"/>
</dbReference>
<dbReference type="PRINTS" id="PR00038">
    <property type="entry name" value="HTHLUXR"/>
</dbReference>
<proteinExistence type="predicted"/>
<evidence type="ECO:0000256" key="4">
    <source>
        <dbReference type="PROSITE-ProRule" id="PRU00169"/>
    </source>
</evidence>
<dbReference type="InterPro" id="IPR016032">
    <property type="entry name" value="Sig_transdc_resp-reg_C-effctor"/>
</dbReference>
<evidence type="ECO:0000256" key="1">
    <source>
        <dbReference type="ARBA" id="ARBA00023015"/>
    </source>
</evidence>
<dbReference type="SMART" id="SM00421">
    <property type="entry name" value="HTH_LUXR"/>
    <property type="match status" value="1"/>
</dbReference>
<dbReference type="GO" id="GO:0006355">
    <property type="term" value="P:regulation of DNA-templated transcription"/>
    <property type="evidence" value="ECO:0007669"/>
    <property type="project" value="InterPro"/>
</dbReference>
<dbReference type="Pfam" id="PF00196">
    <property type="entry name" value="GerE"/>
    <property type="match status" value="1"/>
</dbReference>
<dbReference type="SUPFAM" id="SSF52172">
    <property type="entry name" value="CheY-like"/>
    <property type="match status" value="1"/>
</dbReference>
<dbReference type="InterPro" id="IPR001789">
    <property type="entry name" value="Sig_transdc_resp-reg_receiver"/>
</dbReference>
<keyword evidence="4" id="KW-0597">Phosphoprotein</keyword>
<keyword evidence="8" id="KW-1185">Reference proteome</keyword>
<dbReference type="PANTHER" id="PTHR44688">
    <property type="entry name" value="DNA-BINDING TRANSCRIPTIONAL ACTIVATOR DEVR_DOSR"/>
    <property type="match status" value="1"/>
</dbReference>
<dbReference type="SUPFAM" id="SSF46894">
    <property type="entry name" value="C-terminal effector domain of the bipartite response regulators"/>
    <property type="match status" value="1"/>
</dbReference>
<feature type="modified residue" description="4-aspartylphosphate" evidence="4">
    <location>
        <position position="64"/>
    </location>
</feature>
<dbReference type="InterPro" id="IPR000792">
    <property type="entry name" value="Tscrpt_reg_LuxR_C"/>
</dbReference>
<dbReference type="PANTHER" id="PTHR44688:SF16">
    <property type="entry name" value="DNA-BINDING TRANSCRIPTIONAL ACTIVATOR DEVR_DOSR"/>
    <property type="match status" value="1"/>
</dbReference>
<dbReference type="Pfam" id="PF00072">
    <property type="entry name" value="Response_reg"/>
    <property type="match status" value="1"/>
</dbReference>
<dbReference type="RefSeq" id="WP_259661935.1">
    <property type="nucleotide sequence ID" value="NZ_JAHXRI010000010.1"/>
</dbReference>
<dbReference type="Gene3D" id="3.40.50.2300">
    <property type="match status" value="1"/>
</dbReference>
<protein>
    <submittedName>
        <fullName evidence="7">Response regulator</fullName>
    </submittedName>
</protein>
<dbReference type="SMART" id="SM00448">
    <property type="entry name" value="REC"/>
    <property type="match status" value="1"/>
</dbReference>
<sequence length="212" mass="23243">MNNSVATSIPSGQHFVFLVEDDDDLRSDLEHALQASGYTTFAFADPEGFLSEFEPLVPAVLVTDMRMPKKSGVQLQADLLEKGHQLPIIFISGASSDEQIIKAFKNGAFDFLLKPFGRDALLSAVARAMEQSKTVMDETGRQTRLAAALKTLTPRERQVFSLMAKGYDNKQLVNELGLALPTVKQYKSEVMEKLCLSSLTELIALSASIDGK</sequence>
<dbReference type="Gene3D" id="1.10.10.10">
    <property type="entry name" value="Winged helix-like DNA-binding domain superfamily/Winged helix DNA-binding domain"/>
    <property type="match status" value="1"/>
</dbReference>
<name>A0A953NDA2_9BURK</name>
<comment type="caution">
    <text evidence="7">The sequence shown here is derived from an EMBL/GenBank/DDBJ whole genome shotgun (WGS) entry which is preliminary data.</text>
</comment>
<dbReference type="Proteomes" id="UP000739565">
    <property type="component" value="Unassembled WGS sequence"/>
</dbReference>
<keyword evidence="2" id="KW-0238">DNA-binding</keyword>
<dbReference type="EMBL" id="JAHXRI010000010">
    <property type="protein sequence ID" value="MBZ1351539.1"/>
    <property type="molecule type" value="Genomic_DNA"/>
</dbReference>
<evidence type="ECO:0000256" key="2">
    <source>
        <dbReference type="ARBA" id="ARBA00023125"/>
    </source>
</evidence>
<feature type="domain" description="HTH luxR-type" evidence="5">
    <location>
        <begin position="145"/>
        <end position="210"/>
    </location>
</feature>
<keyword evidence="3" id="KW-0804">Transcription</keyword>
<accession>A0A953NDA2</accession>